<keyword evidence="4" id="KW-0479">Metal-binding</keyword>
<dbReference type="Pfam" id="PF05649">
    <property type="entry name" value="Peptidase_M13_N"/>
    <property type="match status" value="1"/>
</dbReference>
<gene>
    <name evidence="10" type="ORF">HUG17_3567</name>
</gene>
<dbReference type="EMBL" id="SDOV01000007">
    <property type="protein sequence ID" value="KAH7639534.1"/>
    <property type="molecule type" value="Genomic_DNA"/>
</dbReference>
<dbReference type="InterPro" id="IPR000718">
    <property type="entry name" value="Peptidase_M13"/>
</dbReference>
<evidence type="ECO:0000256" key="1">
    <source>
        <dbReference type="ARBA" id="ARBA00001947"/>
    </source>
</evidence>
<accession>A0A9D4SES9</accession>
<dbReference type="PROSITE" id="PS51885">
    <property type="entry name" value="NEPRILYSIN"/>
    <property type="match status" value="1"/>
</dbReference>
<dbReference type="SUPFAM" id="SSF55486">
    <property type="entry name" value="Metalloproteases ('zincins'), catalytic domain"/>
    <property type="match status" value="1"/>
</dbReference>
<evidence type="ECO:0000256" key="4">
    <source>
        <dbReference type="ARBA" id="ARBA00022723"/>
    </source>
</evidence>
<feature type="domain" description="Peptidase M13 N-terminal" evidence="9">
    <location>
        <begin position="90"/>
        <end position="504"/>
    </location>
</feature>
<dbReference type="AlphaFoldDB" id="A0A9D4SES9"/>
<dbReference type="PRINTS" id="PR00786">
    <property type="entry name" value="NEPRILYSIN"/>
</dbReference>
<dbReference type="GO" id="GO:0046872">
    <property type="term" value="F:metal ion binding"/>
    <property type="evidence" value="ECO:0007669"/>
    <property type="project" value="UniProtKB-KW"/>
</dbReference>
<evidence type="ECO:0000256" key="6">
    <source>
        <dbReference type="ARBA" id="ARBA00022833"/>
    </source>
</evidence>
<dbReference type="GO" id="GO:0005886">
    <property type="term" value="C:plasma membrane"/>
    <property type="evidence" value="ECO:0007669"/>
    <property type="project" value="TreeGrafter"/>
</dbReference>
<keyword evidence="7" id="KW-0482">Metalloprotease</keyword>
<comment type="similarity">
    <text evidence="2">Belongs to the peptidase M13 family.</text>
</comment>
<comment type="cofactor">
    <cofactor evidence="1">
        <name>Zn(2+)</name>
        <dbReference type="ChEBI" id="CHEBI:29105"/>
    </cofactor>
</comment>
<reference evidence="10" key="1">
    <citation type="submission" date="2020-06" db="EMBL/GenBank/DDBJ databases">
        <authorList>
            <person name="Ji K."/>
            <person name="Li J."/>
        </authorList>
    </citation>
    <scope>NUCLEOTIDE SEQUENCE</scope>
    <source>
        <strain evidence="10">JKM2019</strain>
        <tissue evidence="10">Whole body</tissue>
    </source>
</reference>
<dbReference type="Gene3D" id="3.40.390.10">
    <property type="entry name" value="Collagenase (Catalytic Domain)"/>
    <property type="match status" value="1"/>
</dbReference>
<evidence type="ECO:0000256" key="5">
    <source>
        <dbReference type="ARBA" id="ARBA00022801"/>
    </source>
</evidence>
<evidence type="ECO:0000259" key="9">
    <source>
        <dbReference type="Pfam" id="PF05649"/>
    </source>
</evidence>
<evidence type="ECO:0000256" key="7">
    <source>
        <dbReference type="ARBA" id="ARBA00023049"/>
    </source>
</evidence>
<evidence type="ECO:0000313" key="10">
    <source>
        <dbReference type="EMBL" id="KAH7639534.1"/>
    </source>
</evidence>
<protein>
    <submittedName>
        <fullName evidence="10">Neprilysin-like protein 5</fullName>
    </submittedName>
</protein>
<comment type="caution">
    <text evidence="10">The sequence shown here is derived from an EMBL/GenBank/DDBJ whole genome shotgun (WGS) entry which is preliminary data.</text>
</comment>
<dbReference type="Proteomes" id="UP000828236">
    <property type="component" value="Unassembled WGS sequence"/>
</dbReference>
<keyword evidence="6" id="KW-0862">Zinc</keyword>
<dbReference type="InterPro" id="IPR018497">
    <property type="entry name" value="Peptidase_M13_C"/>
</dbReference>
<keyword evidence="5" id="KW-0378">Hydrolase</keyword>
<name>A0A9D4SES9_DERFA</name>
<dbReference type="InterPro" id="IPR042089">
    <property type="entry name" value="Peptidase_M13_dom_2"/>
</dbReference>
<feature type="domain" description="Peptidase M13 C-terminal" evidence="8">
    <location>
        <begin position="576"/>
        <end position="777"/>
    </location>
</feature>
<keyword evidence="3" id="KW-0645">Protease</keyword>
<dbReference type="GO" id="GO:0016485">
    <property type="term" value="P:protein processing"/>
    <property type="evidence" value="ECO:0007669"/>
    <property type="project" value="TreeGrafter"/>
</dbReference>
<dbReference type="PANTHER" id="PTHR11733:SF167">
    <property type="entry name" value="FI17812P1-RELATED"/>
    <property type="match status" value="1"/>
</dbReference>
<sequence>MTNTNNNSNKMKLQLFENIIMNKYSIVYTIILSLTISTAISVPVDIKTEIVDESLLTNDNNNDSSTICLTNECMSFSEKFLSSIDPEVDPCDNFYQFACGRWILEHPIPKYRDLWDQFQLFALSIQNHLKKHLESKTTVKPNSNLTIIYDKLYEFYHGCIDTKQRNKNGYDPIYQIITEIGGWPMLDGHHWKQQQQNQFHSNRYRWEHAYIILAQLDQEYLIGIEPIIDFRNTSKIIIKLGPPYKTSENIINLMKSESSSSIKNVDGDDPLDQSKQLYMKMLKELRQNRPNSNESDNQLNDDELLADIGALIDLQFKLQDSASPRHSMSYYQNHYEKHLINISTIKANINFDISSILEGIFGRNFTDDELLFVPDIEYLKRLSPLLLETPDRVLANYLAANMAFQLSRHTTIKMVELLVSKLDAIEVLPNICYMETSNYMPELLGKLYIDLYFDQNIRENIRSMAQMLRDSFRQLLKESEWMDASTIDEAVKKLDSMAMNIGYPDWYNNDTFIMEKYLFMYEGINSTNYIQSVINVSRKRQYLSHELLNNEIITIPNSSDHPAMLSWPRRQIIDVNAFYYFTTNGVYLPAGIIQDGIYLADLPDAITFGSIGMILGHEMTHAFDNSGQLYDEHGELRNWWTNNTRKLFAEKADCFVDQYSNFSINSAKVNGVQTLAENIADNGGLREAYRAFKTFKHENNLRLPGAMSKYTQDQLFFISFAHMWCTNMDQNAAINLINTSVHSPPSVRVQGSLANFEQFAHTFNCSSNTTMNPERKCVLW</sequence>
<evidence type="ECO:0000259" key="8">
    <source>
        <dbReference type="Pfam" id="PF01431"/>
    </source>
</evidence>
<dbReference type="Gene3D" id="1.10.1380.10">
    <property type="entry name" value="Neutral endopeptidase , domain2"/>
    <property type="match status" value="1"/>
</dbReference>
<organism evidence="10">
    <name type="scientific">Dermatophagoides farinae</name>
    <name type="common">American house dust mite</name>
    <dbReference type="NCBI Taxonomy" id="6954"/>
    <lineage>
        <taxon>Eukaryota</taxon>
        <taxon>Metazoa</taxon>
        <taxon>Ecdysozoa</taxon>
        <taxon>Arthropoda</taxon>
        <taxon>Chelicerata</taxon>
        <taxon>Arachnida</taxon>
        <taxon>Acari</taxon>
        <taxon>Acariformes</taxon>
        <taxon>Sarcoptiformes</taxon>
        <taxon>Astigmata</taxon>
        <taxon>Psoroptidia</taxon>
        <taxon>Analgoidea</taxon>
        <taxon>Pyroglyphidae</taxon>
        <taxon>Dermatophagoidinae</taxon>
        <taxon>Dermatophagoides</taxon>
    </lineage>
</organism>
<evidence type="ECO:0000256" key="2">
    <source>
        <dbReference type="ARBA" id="ARBA00007357"/>
    </source>
</evidence>
<dbReference type="GO" id="GO:0004222">
    <property type="term" value="F:metalloendopeptidase activity"/>
    <property type="evidence" value="ECO:0007669"/>
    <property type="project" value="InterPro"/>
</dbReference>
<evidence type="ECO:0000256" key="3">
    <source>
        <dbReference type="ARBA" id="ARBA00022670"/>
    </source>
</evidence>
<proteinExistence type="inferred from homology"/>
<reference evidence="10" key="2">
    <citation type="journal article" date="2021" name="World Allergy Organ. J.">
        <title>Chromosome-level assembly of Dermatophagoides farinae genome and transcriptome reveals two novel allergens Der f 37 and Der f 39.</title>
        <authorList>
            <person name="Chen J."/>
            <person name="Cai Z."/>
            <person name="Fan D."/>
            <person name="Hu J."/>
            <person name="Hou Y."/>
            <person name="He Y."/>
            <person name="Zhang Z."/>
            <person name="Zhao Z."/>
            <person name="Gao P."/>
            <person name="Hu W."/>
            <person name="Sun J."/>
            <person name="Li J."/>
            <person name="Ji K."/>
        </authorList>
    </citation>
    <scope>NUCLEOTIDE SEQUENCE</scope>
    <source>
        <strain evidence="10">JKM2019</strain>
    </source>
</reference>
<dbReference type="InterPro" id="IPR008753">
    <property type="entry name" value="Peptidase_M13_N"/>
</dbReference>
<dbReference type="PANTHER" id="PTHR11733">
    <property type="entry name" value="ZINC METALLOPROTEASE FAMILY M13 NEPRILYSIN-RELATED"/>
    <property type="match status" value="1"/>
</dbReference>
<dbReference type="Pfam" id="PF01431">
    <property type="entry name" value="Peptidase_M13"/>
    <property type="match status" value="1"/>
</dbReference>
<dbReference type="InterPro" id="IPR024079">
    <property type="entry name" value="MetalloPept_cat_dom_sf"/>
</dbReference>
<dbReference type="CDD" id="cd08662">
    <property type="entry name" value="M13"/>
    <property type="match status" value="1"/>
</dbReference>